<dbReference type="EMBL" id="JAUEPP010000001">
    <property type="protein sequence ID" value="KAK3354276.1"/>
    <property type="molecule type" value="Genomic_DNA"/>
</dbReference>
<dbReference type="RefSeq" id="XP_062685654.1">
    <property type="nucleotide sequence ID" value="XM_062825325.1"/>
</dbReference>
<feature type="signal peptide" evidence="1">
    <location>
        <begin position="1"/>
        <end position="21"/>
    </location>
</feature>
<comment type="caution">
    <text evidence="2">The sequence shown here is derived from an EMBL/GenBank/DDBJ whole genome shotgun (WGS) entry which is preliminary data.</text>
</comment>
<evidence type="ECO:0000313" key="3">
    <source>
        <dbReference type="Proteomes" id="UP001278500"/>
    </source>
</evidence>
<feature type="chain" id="PRO_5042024265" description="Secreted protein" evidence="1">
    <location>
        <begin position="22"/>
        <end position="120"/>
    </location>
</feature>
<sequence length="120" mass="12753">MSHHNLEMSLVLNMMLLGSLSLRKAGWCCATRKFPSARSENLMLDFFLPFSGSTTGRQVRFPGGSATGSRGTGLEAFPTARNSNECLMVRMTGVAVTEVLGSLRVGHVSGVVLDSGFAVA</sequence>
<name>A0AAE0MVZ5_9PEZI</name>
<evidence type="ECO:0000256" key="1">
    <source>
        <dbReference type="SAM" id="SignalP"/>
    </source>
</evidence>
<gene>
    <name evidence="2" type="ORF">B0H65DRAFT_437652</name>
</gene>
<reference evidence="2" key="2">
    <citation type="submission" date="2023-06" db="EMBL/GenBank/DDBJ databases">
        <authorList>
            <consortium name="Lawrence Berkeley National Laboratory"/>
            <person name="Haridas S."/>
            <person name="Hensen N."/>
            <person name="Bonometti L."/>
            <person name="Westerberg I."/>
            <person name="Brannstrom I.O."/>
            <person name="Guillou S."/>
            <person name="Cros-Aarteil S."/>
            <person name="Calhoun S."/>
            <person name="Kuo A."/>
            <person name="Mondo S."/>
            <person name="Pangilinan J."/>
            <person name="Riley R."/>
            <person name="Labutti K."/>
            <person name="Andreopoulos B."/>
            <person name="Lipzen A."/>
            <person name="Chen C."/>
            <person name="Yanf M."/>
            <person name="Daum C."/>
            <person name="Ng V."/>
            <person name="Clum A."/>
            <person name="Steindorff A."/>
            <person name="Ohm R."/>
            <person name="Martin F."/>
            <person name="Silar P."/>
            <person name="Natvig D."/>
            <person name="Lalanne C."/>
            <person name="Gautier V."/>
            <person name="Ament-Velasquez S.L."/>
            <person name="Kruys A."/>
            <person name="Hutchinson M.I."/>
            <person name="Powell A.J."/>
            <person name="Barry K."/>
            <person name="Miller A.N."/>
            <person name="Grigoriev I.V."/>
            <person name="Debuchy R."/>
            <person name="Gladieux P."/>
            <person name="Thoren M.H."/>
            <person name="Johannesson H."/>
        </authorList>
    </citation>
    <scope>NUCLEOTIDE SEQUENCE</scope>
    <source>
        <strain evidence="2">CBS 560.94</strain>
    </source>
</reference>
<evidence type="ECO:0000313" key="2">
    <source>
        <dbReference type="EMBL" id="KAK3354276.1"/>
    </source>
</evidence>
<accession>A0AAE0MVZ5</accession>
<dbReference type="AlphaFoldDB" id="A0AAE0MVZ5"/>
<reference evidence="2" key="1">
    <citation type="journal article" date="2023" name="Mol. Phylogenet. Evol.">
        <title>Genome-scale phylogeny and comparative genomics of the fungal order Sordariales.</title>
        <authorList>
            <person name="Hensen N."/>
            <person name="Bonometti L."/>
            <person name="Westerberg I."/>
            <person name="Brannstrom I.O."/>
            <person name="Guillou S."/>
            <person name="Cros-Aarteil S."/>
            <person name="Calhoun S."/>
            <person name="Haridas S."/>
            <person name="Kuo A."/>
            <person name="Mondo S."/>
            <person name="Pangilinan J."/>
            <person name="Riley R."/>
            <person name="LaButti K."/>
            <person name="Andreopoulos B."/>
            <person name="Lipzen A."/>
            <person name="Chen C."/>
            <person name="Yan M."/>
            <person name="Daum C."/>
            <person name="Ng V."/>
            <person name="Clum A."/>
            <person name="Steindorff A."/>
            <person name="Ohm R.A."/>
            <person name="Martin F."/>
            <person name="Silar P."/>
            <person name="Natvig D.O."/>
            <person name="Lalanne C."/>
            <person name="Gautier V."/>
            <person name="Ament-Velasquez S.L."/>
            <person name="Kruys A."/>
            <person name="Hutchinson M.I."/>
            <person name="Powell A.J."/>
            <person name="Barry K."/>
            <person name="Miller A.N."/>
            <person name="Grigoriev I.V."/>
            <person name="Debuchy R."/>
            <person name="Gladieux P."/>
            <person name="Hiltunen Thoren M."/>
            <person name="Johannesson H."/>
        </authorList>
    </citation>
    <scope>NUCLEOTIDE SEQUENCE</scope>
    <source>
        <strain evidence="2">CBS 560.94</strain>
    </source>
</reference>
<protein>
    <recommendedName>
        <fullName evidence="4">Secreted protein</fullName>
    </recommendedName>
</protein>
<evidence type="ECO:0008006" key="4">
    <source>
        <dbReference type="Google" id="ProtNLM"/>
    </source>
</evidence>
<dbReference type="Proteomes" id="UP001278500">
    <property type="component" value="Unassembled WGS sequence"/>
</dbReference>
<proteinExistence type="predicted"/>
<keyword evidence="1" id="KW-0732">Signal</keyword>
<organism evidence="2 3">
    <name type="scientific">Neurospora tetraspora</name>
    <dbReference type="NCBI Taxonomy" id="94610"/>
    <lineage>
        <taxon>Eukaryota</taxon>
        <taxon>Fungi</taxon>
        <taxon>Dikarya</taxon>
        <taxon>Ascomycota</taxon>
        <taxon>Pezizomycotina</taxon>
        <taxon>Sordariomycetes</taxon>
        <taxon>Sordariomycetidae</taxon>
        <taxon>Sordariales</taxon>
        <taxon>Sordariaceae</taxon>
        <taxon>Neurospora</taxon>
    </lineage>
</organism>
<keyword evidence="3" id="KW-1185">Reference proteome</keyword>
<dbReference type="GeneID" id="87862479"/>